<dbReference type="Proteomes" id="UP001629288">
    <property type="component" value="Unassembled WGS sequence"/>
</dbReference>
<evidence type="ECO:0000313" key="3">
    <source>
        <dbReference type="Proteomes" id="UP001629288"/>
    </source>
</evidence>
<keyword evidence="3" id="KW-1185">Reference proteome</keyword>
<feature type="signal peptide" evidence="1">
    <location>
        <begin position="1"/>
        <end position="18"/>
    </location>
</feature>
<dbReference type="EMBL" id="JAQQDH010000006">
    <property type="protein sequence ID" value="MFM0445849.1"/>
    <property type="molecule type" value="Genomic_DNA"/>
</dbReference>
<organism evidence="2 3">
    <name type="scientific">Paraburkholderia strydomiana</name>
    <dbReference type="NCBI Taxonomy" id="1245417"/>
    <lineage>
        <taxon>Bacteria</taxon>
        <taxon>Pseudomonadati</taxon>
        <taxon>Pseudomonadota</taxon>
        <taxon>Betaproteobacteria</taxon>
        <taxon>Burkholderiales</taxon>
        <taxon>Burkholderiaceae</taxon>
        <taxon>Paraburkholderia</taxon>
    </lineage>
</organism>
<evidence type="ECO:0000256" key="1">
    <source>
        <dbReference type="SAM" id="SignalP"/>
    </source>
</evidence>
<feature type="chain" id="PRO_5046363568" description="Lipoprotein" evidence="1">
    <location>
        <begin position="19"/>
        <end position="57"/>
    </location>
</feature>
<evidence type="ECO:0000313" key="2">
    <source>
        <dbReference type="EMBL" id="MFM0445849.1"/>
    </source>
</evidence>
<evidence type="ECO:0008006" key="4">
    <source>
        <dbReference type="Google" id="ProtNLM"/>
    </source>
</evidence>
<name>A0ABW9C3N8_9BURK</name>
<proteinExistence type="predicted"/>
<protein>
    <recommendedName>
        <fullName evidence="4">Lipoprotein</fullName>
    </recommendedName>
</protein>
<reference evidence="2 3" key="1">
    <citation type="journal article" date="2024" name="Chem. Sci.">
        <title>Discovery of megapolipeptins by genome mining of a Burkholderiales bacteria collection.</title>
        <authorList>
            <person name="Paulo B.S."/>
            <person name="Recchia M.J.J."/>
            <person name="Lee S."/>
            <person name="Fergusson C.H."/>
            <person name="Romanowski S.B."/>
            <person name="Hernandez A."/>
            <person name="Krull N."/>
            <person name="Liu D.Y."/>
            <person name="Cavanagh H."/>
            <person name="Bos A."/>
            <person name="Gray C.A."/>
            <person name="Murphy B.T."/>
            <person name="Linington R.G."/>
            <person name="Eustaquio A.S."/>
        </authorList>
    </citation>
    <scope>NUCLEOTIDE SEQUENCE [LARGE SCALE GENOMIC DNA]</scope>
    <source>
        <strain evidence="2 3">RL17-379-BIB-C</strain>
    </source>
</reference>
<sequence>MKYSIVFVFILFSNCAFACGSGLQKAKMAHQLFYADQKCGSSFVRAIHAWRMRSPIG</sequence>
<dbReference type="RefSeq" id="WP_408130504.1">
    <property type="nucleotide sequence ID" value="NZ_JAQQCO010000023.1"/>
</dbReference>
<accession>A0ABW9C3N8</accession>
<comment type="caution">
    <text evidence="2">The sequence shown here is derived from an EMBL/GenBank/DDBJ whole genome shotgun (WGS) entry which is preliminary data.</text>
</comment>
<keyword evidence="1" id="KW-0732">Signal</keyword>
<gene>
    <name evidence="2" type="ORF">PQR00_19805</name>
</gene>